<sequence>MLIILFFILFVFNSVKSDKTEELIYKEIGSNENSAIIKVNETENNYLSYNLKSNNTDDLESIEIQSLNYNKTYQQILSKISNRCISKDEFKELHGNRTKPGLVTILLPFLVDDATYKIGLNELRKGFHLKPQNKNNGEVEEEFEEDYNKREDFVDKAMLICFRTFARIGSVVSFGKLFFWPEDTERAEKFLVKKFPEIEELFKLRFEEKGIKTRPFNVKTMEVIFNDFIEFRGEFVNKAIDTSILQSLTSKNETSKCPENKNFNFLDFNNNFVEN</sequence>
<proteinExistence type="predicted"/>
<feature type="signal peptide" evidence="1">
    <location>
        <begin position="1"/>
        <end position="17"/>
    </location>
</feature>
<dbReference type="EMBL" id="CAJEWN010001325">
    <property type="protein sequence ID" value="CAD2196507.1"/>
    <property type="molecule type" value="Genomic_DNA"/>
</dbReference>
<feature type="chain" id="PRO_5027589665" evidence="1">
    <location>
        <begin position="18"/>
        <end position="275"/>
    </location>
</feature>
<keyword evidence="1" id="KW-0732">Signal</keyword>
<organism evidence="2 3">
    <name type="scientific">Meloidogyne enterolobii</name>
    <name type="common">Root-knot nematode worm</name>
    <name type="synonym">Meloidogyne mayaguensis</name>
    <dbReference type="NCBI Taxonomy" id="390850"/>
    <lineage>
        <taxon>Eukaryota</taxon>
        <taxon>Metazoa</taxon>
        <taxon>Ecdysozoa</taxon>
        <taxon>Nematoda</taxon>
        <taxon>Chromadorea</taxon>
        <taxon>Rhabditida</taxon>
        <taxon>Tylenchina</taxon>
        <taxon>Tylenchomorpha</taxon>
        <taxon>Tylenchoidea</taxon>
        <taxon>Meloidogynidae</taxon>
        <taxon>Meloidogyninae</taxon>
        <taxon>Meloidogyne</taxon>
    </lineage>
</organism>
<protein>
    <submittedName>
        <fullName evidence="2">Uncharacterized protein</fullName>
    </submittedName>
</protein>
<comment type="caution">
    <text evidence="2">The sequence shown here is derived from an EMBL/GenBank/DDBJ whole genome shotgun (WGS) entry which is preliminary data.</text>
</comment>
<evidence type="ECO:0000313" key="2">
    <source>
        <dbReference type="EMBL" id="CAD2196507.1"/>
    </source>
</evidence>
<dbReference type="OrthoDB" id="5909733at2759"/>
<reference evidence="2 3" key="1">
    <citation type="submission" date="2020-08" db="EMBL/GenBank/DDBJ databases">
        <authorList>
            <person name="Koutsovoulos G."/>
            <person name="Danchin GJ E."/>
        </authorList>
    </citation>
    <scope>NUCLEOTIDE SEQUENCE [LARGE SCALE GENOMIC DNA]</scope>
</reference>
<evidence type="ECO:0000256" key="1">
    <source>
        <dbReference type="SAM" id="SignalP"/>
    </source>
</evidence>
<dbReference type="AlphaFoldDB" id="A0A6V7XC35"/>
<gene>
    <name evidence="2" type="ORF">MENT_LOCUS49679</name>
</gene>
<evidence type="ECO:0000313" key="3">
    <source>
        <dbReference type="Proteomes" id="UP000580250"/>
    </source>
</evidence>
<name>A0A6V7XC35_MELEN</name>
<accession>A0A6V7XC35</accession>
<dbReference type="Proteomes" id="UP000580250">
    <property type="component" value="Unassembled WGS sequence"/>
</dbReference>